<evidence type="ECO:0000313" key="2">
    <source>
        <dbReference type="Proteomes" id="UP001153555"/>
    </source>
</evidence>
<gene>
    <name evidence="1" type="ORF">SHERM_26696</name>
</gene>
<accession>A0A9N7NC01</accession>
<proteinExistence type="predicted"/>
<name>A0A9N7NC01_STRHE</name>
<organism evidence="1 2">
    <name type="scientific">Striga hermonthica</name>
    <name type="common">Purple witchweed</name>
    <name type="synonym">Buchnera hermonthica</name>
    <dbReference type="NCBI Taxonomy" id="68872"/>
    <lineage>
        <taxon>Eukaryota</taxon>
        <taxon>Viridiplantae</taxon>
        <taxon>Streptophyta</taxon>
        <taxon>Embryophyta</taxon>
        <taxon>Tracheophyta</taxon>
        <taxon>Spermatophyta</taxon>
        <taxon>Magnoliopsida</taxon>
        <taxon>eudicotyledons</taxon>
        <taxon>Gunneridae</taxon>
        <taxon>Pentapetalae</taxon>
        <taxon>asterids</taxon>
        <taxon>lamiids</taxon>
        <taxon>Lamiales</taxon>
        <taxon>Orobanchaceae</taxon>
        <taxon>Buchnereae</taxon>
        <taxon>Striga</taxon>
    </lineage>
</organism>
<reference evidence="1" key="1">
    <citation type="submission" date="2019-12" db="EMBL/GenBank/DDBJ databases">
        <authorList>
            <person name="Scholes J."/>
        </authorList>
    </citation>
    <scope>NUCLEOTIDE SEQUENCE</scope>
</reference>
<evidence type="ECO:0000313" key="1">
    <source>
        <dbReference type="EMBL" id="CAA0831347.1"/>
    </source>
</evidence>
<protein>
    <submittedName>
        <fullName evidence="1">Uncharacterized protein</fullName>
    </submittedName>
</protein>
<dbReference type="EMBL" id="CACSLK010027832">
    <property type="protein sequence ID" value="CAA0831347.1"/>
    <property type="molecule type" value="Genomic_DNA"/>
</dbReference>
<keyword evidence="2" id="KW-1185">Reference proteome</keyword>
<comment type="caution">
    <text evidence="1">The sequence shown here is derived from an EMBL/GenBank/DDBJ whole genome shotgun (WGS) entry which is preliminary data.</text>
</comment>
<dbReference type="Proteomes" id="UP001153555">
    <property type="component" value="Unassembled WGS sequence"/>
</dbReference>
<sequence>MKVSSGRTICCRFSPELPSLVLRFPVTMSFCAIVDQLSCSDTLLIIRAEKPQKELKKTSRYFPWIKFRVSVTVPPEE</sequence>
<feature type="non-terminal residue" evidence="1">
    <location>
        <position position="77"/>
    </location>
</feature>
<dbReference type="AlphaFoldDB" id="A0A9N7NC01"/>